<dbReference type="AlphaFoldDB" id="D8QDC3"/>
<dbReference type="Proteomes" id="UP000007431">
    <property type="component" value="Unassembled WGS sequence"/>
</dbReference>
<dbReference type="VEuPathDB" id="FungiDB:SCHCODRAFT_02637689"/>
<evidence type="ECO:0000313" key="1">
    <source>
        <dbReference type="EMBL" id="EFI93651.1"/>
    </source>
</evidence>
<evidence type="ECO:0000313" key="2">
    <source>
        <dbReference type="Proteomes" id="UP000007431"/>
    </source>
</evidence>
<sequence length="158" mass="16159">MVPSLEAPLLTFDEAQQAQECSLLFAPLVIKIENLRNIIEGEEVALEIIPLGMSRRVKDAAMTMATAVEHGIDGASVPTALGVAHGLGVAAALGAAPVLGVNAFVPGAAVDAHSVAPGMHFMGGSFLAQSLRSPRASIARRESLVPSPPLSPVSASFA</sequence>
<proteinExistence type="predicted"/>
<dbReference type="GeneID" id="9590203"/>
<dbReference type="InParanoid" id="D8QDC3"/>
<dbReference type="KEGG" id="scm:SCHCO_02637689"/>
<dbReference type="HOGENOM" id="CLU_1670404_0_0_1"/>
<organism evidence="2">
    <name type="scientific">Schizophyllum commune (strain H4-8 / FGSC 9210)</name>
    <name type="common">Split gill fungus</name>
    <dbReference type="NCBI Taxonomy" id="578458"/>
    <lineage>
        <taxon>Eukaryota</taxon>
        <taxon>Fungi</taxon>
        <taxon>Dikarya</taxon>
        <taxon>Basidiomycota</taxon>
        <taxon>Agaricomycotina</taxon>
        <taxon>Agaricomycetes</taxon>
        <taxon>Agaricomycetidae</taxon>
        <taxon>Agaricales</taxon>
        <taxon>Schizophyllaceae</taxon>
        <taxon>Schizophyllum</taxon>
    </lineage>
</organism>
<dbReference type="OrthoDB" id="10449809at2759"/>
<keyword evidence="2" id="KW-1185">Reference proteome</keyword>
<protein>
    <submittedName>
        <fullName evidence="1">Uncharacterized protein</fullName>
    </submittedName>
</protein>
<dbReference type="RefSeq" id="XP_003028554.1">
    <property type="nucleotide sequence ID" value="XM_003028508.1"/>
</dbReference>
<dbReference type="EMBL" id="GL377310">
    <property type="protein sequence ID" value="EFI93651.1"/>
    <property type="molecule type" value="Genomic_DNA"/>
</dbReference>
<gene>
    <name evidence="1" type="ORF">SCHCODRAFT_236903</name>
</gene>
<reference evidence="1 2" key="1">
    <citation type="journal article" date="2010" name="Nat. Biotechnol.">
        <title>Genome sequence of the model mushroom Schizophyllum commune.</title>
        <authorList>
            <person name="Ohm R.A."/>
            <person name="de Jong J.F."/>
            <person name="Lugones L.G."/>
            <person name="Aerts A."/>
            <person name="Kothe E."/>
            <person name="Stajich J.E."/>
            <person name="de Vries R.P."/>
            <person name="Record E."/>
            <person name="Levasseur A."/>
            <person name="Baker S.E."/>
            <person name="Bartholomew K.A."/>
            <person name="Coutinho P.M."/>
            <person name="Erdmann S."/>
            <person name="Fowler T.J."/>
            <person name="Gathman A.C."/>
            <person name="Lombard V."/>
            <person name="Henrissat B."/>
            <person name="Knabe N."/>
            <person name="Kuees U."/>
            <person name="Lilly W.W."/>
            <person name="Lindquist E."/>
            <person name="Lucas S."/>
            <person name="Magnuson J.K."/>
            <person name="Piumi F."/>
            <person name="Raudaskoski M."/>
            <person name="Salamov A."/>
            <person name="Schmutz J."/>
            <person name="Schwarze F.W.M.R."/>
            <person name="vanKuyk P.A."/>
            <person name="Horton J.S."/>
            <person name="Grigoriev I.V."/>
            <person name="Woesten H.A.B."/>
        </authorList>
    </citation>
    <scope>NUCLEOTIDE SEQUENCE [LARGE SCALE GENOMIC DNA]</scope>
    <source>
        <strain evidence="2">H4-8 / FGSC 9210</strain>
    </source>
</reference>
<name>D8QDC3_SCHCM</name>
<accession>D8QDC3</accession>